<dbReference type="Gene3D" id="1.25.40.20">
    <property type="entry name" value="Ankyrin repeat-containing domain"/>
    <property type="match status" value="2"/>
</dbReference>
<dbReference type="PANTHER" id="PTHR24116:SF0">
    <property type="entry name" value="KINASE D-INTERACTING SUBSTRATE OF 220 KDA"/>
    <property type="match status" value="1"/>
</dbReference>
<sequence>MVPLLLIALLLGCQANQESKNRDQPKESKDEVASEANKDQISKKEKTNMNEQFFQAAERGDISKLKELLDAGIDINVADEQGRTAAMLATYANKPESVKVLIEHGINIDIQDNMQNNPFLYAGAEGYSAILKLTIEAGADPKLLNRYGGTALIPASEHGYVDVVKELLENTDVDVNHINNLGWTALLEAIILSDGGKRQQETIQLLIQHGADVNIPDSNDVSPYEHAKSRGFDEIVAILQRAGAE</sequence>
<proteinExistence type="predicted"/>
<organism evidence="3 4">
    <name type="scientific">Fredinandcohnia salidurans</name>
    <dbReference type="NCBI Taxonomy" id="2595041"/>
    <lineage>
        <taxon>Bacteria</taxon>
        <taxon>Bacillati</taxon>
        <taxon>Bacillota</taxon>
        <taxon>Bacilli</taxon>
        <taxon>Bacillales</taxon>
        <taxon>Bacillaceae</taxon>
        <taxon>Fredinandcohnia</taxon>
    </lineage>
</organism>
<dbReference type="PROSITE" id="PS50088">
    <property type="entry name" value="ANK_REPEAT"/>
    <property type="match status" value="2"/>
</dbReference>
<dbReference type="Pfam" id="PF12796">
    <property type="entry name" value="Ank_2"/>
    <property type="match status" value="1"/>
</dbReference>
<evidence type="ECO:0000256" key="2">
    <source>
        <dbReference type="SAM" id="MobiDB-lite"/>
    </source>
</evidence>
<evidence type="ECO:0000313" key="3">
    <source>
        <dbReference type="EMBL" id="MFD1781030.1"/>
    </source>
</evidence>
<name>A0ABW4MVN1_9BACI</name>
<evidence type="ECO:0000256" key="1">
    <source>
        <dbReference type="PROSITE-ProRule" id="PRU00023"/>
    </source>
</evidence>
<dbReference type="InterPro" id="IPR036770">
    <property type="entry name" value="Ankyrin_rpt-contain_sf"/>
</dbReference>
<dbReference type="PRINTS" id="PR01415">
    <property type="entry name" value="ANKYRIN"/>
</dbReference>
<feature type="repeat" description="ANK" evidence="1">
    <location>
        <begin position="81"/>
        <end position="113"/>
    </location>
</feature>
<dbReference type="PROSITE" id="PS50297">
    <property type="entry name" value="ANK_REP_REGION"/>
    <property type="match status" value="1"/>
</dbReference>
<reference evidence="4" key="1">
    <citation type="journal article" date="2019" name="Int. J. Syst. Evol. Microbiol.">
        <title>The Global Catalogue of Microorganisms (GCM) 10K type strain sequencing project: providing services to taxonomists for standard genome sequencing and annotation.</title>
        <authorList>
            <consortium name="The Broad Institute Genomics Platform"/>
            <consortium name="The Broad Institute Genome Sequencing Center for Infectious Disease"/>
            <person name="Wu L."/>
            <person name="Ma J."/>
        </authorList>
    </citation>
    <scope>NUCLEOTIDE SEQUENCE [LARGE SCALE GENOMIC DNA]</scope>
    <source>
        <strain evidence="4">CCUG 15531</strain>
    </source>
</reference>
<evidence type="ECO:0000313" key="4">
    <source>
        <dbReference type="Proteomes" id="UP001597227"/>
    </source>
</evidence>
<keyword evidence="4" id="KW-1185">Reference proteome</keyword>
<dbReference type="PANTHER" id="PTHR24116">
    <property type="entry name" value="KINASE D-INTERACTING SUBSTRATE OF 220 KDA"/>
    <property type="match status" value="1"/>
</dbReference>
<dbReference type="SUPFAM" id="SSF48403">
    <property type="entry name" value="Ankyrin repeat"/>
    <property type="match status" value="1"/>
</dbReference>
<protein>
    <submittedName>
        <fullName evidence="3">Ankyrin repeat domain-containing protein</fullName>
    </submittedName>
</protein>
<dbReference type="RefSeq" id="WP_388040992.1">
    <property type="nucleotide sequence ID" value="NZ_JBHUEK010000030.1"/>
</dbReference>
<dbReference type="Pfam" id="PF13637">
    <property type="entry name" value="Ank_4"/>
    <property type="match status" value="1"/>
</dbReference>
<dbReference type="SMART" id="SM00248">
    <property type="entry name" value="ANK"/>
    <property type="match status" value="5"/>
</dbReference>
<comment type="caution">
    <text evidence="3">The sequence shown here is derived from an EMBL/GenBank/DDBJ whole genome shotgun (WGS) entry which is preliminary data.</text>
</comment>
<feature type="region of interest" description="Disordered" evidence="2">
    <location>
        <begin position="17"/>
        <end position="47"/>
    </location>
</feature>
<feature type="repeat" description="ANK" evidence="1">
    <location>
        <begin position="181"/>
        <end position="218"/>
    </location>
</feature>
<gene>
    <name evidence="3" type="ORF">ACFSFW_20460</name>
</gene>
<accession>A0ABW4MVN1</accession>
<feature type="compositionally biased region" description="Basic and acidic residues" evidence="2">
    <location>
        <begin position="19"/>
        <end position="47"/>
    </location>
</feature>
<dbReference type="Proteomes" id="UP001597227">
    <property type="component" value="Unassembled WGS sequence"/>
</dbReference>
<dbReference type="InterPro" id="IPR052771">
    <property type="entry name" value="Neurotrophin_sig_adaptor"/>
</dbReference>
<dbReference type="InterPro" id="IPR002110">
    <property type="entry name" value="Ankyrin_rpt"/>
</dbReference>
<dbReference type="EMBL" id="JBHUEK010000030">
    <property type="protein sequence ID" value="MFD1781030.1"/>
    <property type="molecule type" value="Genomic_DNA"/>
</dbReference>
<keyword evidence="1" id="KW-0040">ANK repeat</keyword>